<feature type="region of interest" description="Disordered" evidence="6">
    <location>
        <begin position="423"/>
        <end position="442"/>
    </location>
</feature>
<comment type="caution">
    <text evidence="9">The sequence shown here is derived from an EMBL/GenBank/DDBJ whole genome shotgun (WGS) entry which is preliminary data.</text>
</comment>
<keyword evidence="3 5" id="KW-0378">Hydrolase</keyword>
<keyword evidence="10" id="KW-1185">Reference proteome</keyword>
<dbReference type="InterPro" id="IPR036852">
    <property type="entry name" value="Peptidase_S8/S53_dom_sf"/>
</dbReference>
<dbReference type="PANTHER" id="PTHR43806:SF11">
    <property type="entry name" value="CEREVISIN-RELATED"/>
    <property type="match status" value="1"/>
</dbReference>
<dbReference type="Proteomes" id="UP000664109">
    <property type="component" value="Unassembled WGS sequence"/>
</dbReference>
<geneLocation type="plasmid" evidence="9">
    <name>unnamed1</name>
</geneLocation>
<dbReference type="Pfam" id="PF00082">
    <property type="entry name" value="Peptidase_S8"/>
    <property type="match status" value="1"/>
</dbReference>
<dbReference type="Gene3D" id="3.40.50.200">
    <property type="entry name" value="Peptidase S8/S53 domain"/>
    <property type="match status" value="1"/>
</dbReference>
<dbReference type="InterPro" id="IPR050131">
    <property type="entry name" value="Peptidase_S8_subtilisin-like"/>
</dbReference>
<sequence>MGDGGRRPAGGDLHGRPRCPRNDARPSSSTRGSRSGSARGHLRSVSCVLASLLAVSALGVLPAAATPREPVKVPRIPTTLSSTRGCTGPSSAKIEGSPWEQQQLELTRAWKMASGEGVTVAVVDTGVSRTATAVAGRVSSRGDASNDCVGHGSFVAALIAGRVDERVPFGGVAPKAQVLAVRGTDQRGLASAGTVALGIRTAADAGAEIIHVSAALRTGSAELMTAVADALGNGAVIVAPAAPDAESATGADAPQSYWPAAYPGVLSVWGVGPDGNAPTGTPVPLEADLRAPGDKIVSTGPRGSGHFLGSGSSLAAAFATGTAALVLSDEPDLTGREVSRRLLTTAFPARVPYLDPYAAVTAVQDRAASPGVVSRRPAPVDMPVTNPAEHRAISRSIVVLVAGVLLIVVVACVVIAVPRGRSRGWQPRKAQPVHPNANDPSV</sequence>
<reference evidence="9 10" key="1">
    <citation type="journal article" date="2016" name="Arch. Microbiol.">
        <title>Streptomyces zhihengii sp. nov., isolated from rhizospheric soil of Psammosilene tunicoides.</title>
        <authorList>
            <person name="Huang M.J."/>
            <person name="Fei J.J."/>
            <person name="Salam N."/>
            <person name="Kim C.J."/>
            <person name="Hozzein W.N."/>
            <person name="Xiao M."/>
            <person name="Huang H.Q."/>
            <person name="Li W.J."/>
        </authorList>
    </citation>
    <scope>NUCLEOTIDE SEQUENCE [LARGE SCALE GENOMIC DNA]</scope>
    <source>
        <strain evidence="9 10">YIM T102</strain>
    </source>
</reference>
<proteinExistence type="inferred from homology"/>
<protein>
    <submittedName>
        <fullName evidence="9">S8 family serine peptidase</fullName>
    </submittedName>
</protein>
<keyword evidence="7" id="KW-1133">Transmembrane helix</keyword>
<feature type="active site" description="Charge relay system" evidence="5">
    <location>
        <position position="313"/>
    </location>
</feature>
<dbReference type="SUPFAM" id="SSF52743">
    <property type="entry name" value="Subtilisin-like"/>
    <property type="match status" value="1"/>
</dbReference>
<keyword evidence="4 5" id="KW-0720">Serine protease</keyword>
<dbReference type="PRINTS" id="PR00723">
    <property type="entry name" value="SUBTILISIN"/>
</dbReference>
<keyword evidence="9" id="KW-0614">Plasmid</keyword>
<evidence type="ECO:0000256" key="1">
    <source>
        <dbReference type="ARBA" id="ARBA00011073"/>
    </source>
</evidence>
<evidence type="ECO:0000256" key="7">
    <source>
        <dbReference type="SAM" id="Phobius"/>
    </source>
</evidence>
<dbReference type="EMBL" id="JAFEJA010000003">
    <property type="protein sequence ID" value="MBM9624492.1"/>
    <property type="molecule type" value="Genomic_DNA"/>
</dbReference>
<dbReference type="PANTHER" id="PTHR43806">
    <property type="entry name" value="PEPTIDASE S8"/>
    <property type="match status" value="1"/>
</dbReference>
<evidence type="ECO:0000256" key="3">
    <source>
        <dbReference type="ARBA" id="ARBA00022801"/>
    </source>
</evidence>
<gene>
    <name evidence="9" type="ORF">JE024_38740</name>
</gene>
<feature type="region of interest" description="Disordered" evidence="6">
    <location>
        <begin position="1"/>
        <end position="40"/>
    </location>
</feature>
<dbReference type="InterPro" id="IPR015500">
    <property type="entry name" value="Peptidase_S8_subtilisin-rel"/>
</dbReference>
<evidence type="ECO:0000313" key="9">
    <source>
        <dbReference type="EMBL" id="MBM9624492.1"/>
    </source>
</evidence>
<feature type="compositionally biased region" description="Low complexity" evidence="6">
    <location>
        <begin position="25"/>
        <end position="40"/>
    </location>
</feature>
<evidence type="ECO:0000256" key="4">
    <source>
        <dbReference type="ARBA" id="ARBA00022825"/>
    </source>
</evidence>
<evidence type="ECO:0000256" key="5">
    <source>
        <dbReference type="PROSITE-ProRule" id="PRU01240"/>
    </source>
</evidence>
<feature type="transmembrane region" description="Helical" evidence="7">
    <location>
        <begin position="397"/>
        <end position="418"/>
    </location>
</feature>
<evidence type="ECO:0000256" key="6">
    <source>
        <dbReference type="SAM" id="MobiDB-lite"/>
    </source>
</evidence>
<dbReference type="InterPro" id="IPR000209">
    <property type="entry name" value="Peptidase_S8/S53_dom"/>
</dbReference>
<name>A0ABS2V5U4_9ACTN</name>
<feature type="region of interest" description="Disordered" evidence="6">
    <location>
        <begin position="74"/>
        <end position="96"/>
    </location>
</feature>
<keyword evidence="2 5" id="KW-0645">Protease</keyword>
<feature type="domain" description="Peptidase S8/S53" evidence="8">
    <location>
        <begin position="115"/>
        <end position="354"/>
    </location>
</feature>
<feature type="active site" description="Charge relay system" evidence="5">
    <location>
        <position position="151"/>
    </location>
</feature>
<keyword evidence="7" id="KW-0472">Membrane</keyword>
<organism evidence="9 10">
    <name type="scientific">Streptomyces zhihengii</name>
    <dbReference type="NCBI Taxonomy" id="1818004"/>
    <lineage>
        <taxon>Bacteria</taxon>
        <taxon>Bacillati</taxon>
        <taxon>Actinomycetota</taxon>
        <taxon>Actinomycetes</taxon>
        <taxon>Kitasatosporales</taxon>
        <taxon>Streptomycetaceae</taxon>
        <taxon>Streptomyces</taxon>
    </lineage>
</organism>
<evidence type="ECO:0000313" key="10">
    <source>
        <dbReference type="Proteomes" id="UP000664109"/>
    </source>
</evidence>
<keyword evidence="7" id="KW-0812">Transmembrane</keyword>
<feature type="active site" description="Charge relay system" evidence="5">
    <location>
        <position position="124"/>
    </location>
</feature>
<accession>A0ABS2V5U4</accession>
<feature type="compositionally biased region" description="Polar residues" evidence="6">
    <location>
        <begin position="78"/>
        <end position="90"/>
    </location>
</feature>
<evidence type="ECO:0000256" key="2">
    <source>
        <dbReference type="ARBA" id="ARBA00022670"/>
    </source>
</evidence>
<dbReference type="PROSITE" id="PS51892">
    <property type="entry name" value="SUBTILASE"/>
    <property type="match status" value="1"/>
</dbReference>
<comment type="similarity">
    <text evidence="1 5">Belongs to the peptidase S8 family.</text>
</comment>
<evidence type="ECO:0000259" key="8">
    <source>
        <dbReference type="Pfam" id="PF00082"/>
    </source>
</evidence>